<comment type="caution">
    <text evidence="2">The sequence shown here is derived from an EMBL/GenBank/DDBJ whole genome shotgun (WGS) entry which is preliminary data.</text>
</comment>
<feature type="domain" description="DUF397" evidence="1">
    <location>
        <begin position="27"/>
        <end position="77"/>
    </location>
</feature>
<gene>
    <name evidence="2" type="ORF">AB0H04_09310</name>
</gene>
<accession>A0ABV3A571</accession>
<dbReference type="InterPro" id="IPR007278">
    <property type="entry name" value="DUF397"/>
</dbReference>
<dbReference type="EMBL" id="JBFAEG010000005">
    <property type="protein sequence ID" value="MEU5707072.1"/>
    <property type="molecule type" value="Genomic_DNA"/>
</dbReference>
<feature type="domain" description="DUF397" evidence="1">
    <location>
        <begin position="6"/>
        <end position="25"/>
    </location>
</feature>
<dbReference type="RefSeq" id="WP_030640967.1">
    <property type="nucleotide sequence ID" value="NZ_JBEXDP010000002.1"/>
</dbReference>
<keyword evidence="3" id="KW-1185">Reference proteome</keyword>
<protein>
    <submittedName>
        <fullName evidence="2">DUF397 domain-containing protein</fullName>
    </submittedName>
</protein>
<sequence>MNAKELAWFKSSYSGGEGGECVELAYTWRKSSYSDGEGGQCLEVAAHPTAIHIRDSKQPLAAHLTVTPSAWSAFLLGEKERLRDG</sequence>
<proteinExistence type="predicted"/>
<name>A0ABV3A571_9ACTN</name>
<dbReference type="Pfam" id="PF04149">
    <property type="entry name" value="DUF397"/>
    <property type="match status" value="2"/>
</dbReference>
<reference evidence="2 3" key="1">
    <citation type="submission" date="2024-06" db="EMBL/GenBank/DDBJ databases">
        <title>The Natural Products Discovery Center: Release of the First 8490 Sequenced Strains for Exploring Actinobacteria Biosynthetic Diversity.</title>
        <authorList>
            <person name="Kalkreuter E."/>
            <person name="Kautsar S.A."/>
            <person name="Yang D."/>
            <person name="Bader C.D."/>
            <person name="Teijaro C.N."/>
            <person name="Fluegel L."/>
            <person name="Davis C.M."/>
            <person name="Simpson J.R."/>
            <person name="Lauterbach L."/>
            <person name="Steele A.D."/>
            <person name="Gui C."/>
            <person name="Meng S."/>
            <person name="Li G."/>
            <person name="Viehrig K."/>
            <person name="Ye F."/>
            <person name="Su P."/>
            <person name="Kiefer A.F."/>
            <person name="Nichols A."/>
            <person name="Cepeda A.J."/>
            <person name="Yan W."/>
            <person name="Fan B."/>
            <person name="Jiang Y."/>
            <person name="Adhikari A."/>
            <person name="Zheng C.-J."/>
            <person name="Schuster L."/>
            <person name="Cowan T.M."/>
            <person name="Smanski M.J."/>
            <person name="Chevrette M.G."/>
            <person name="De Carvalho L.P.S."/>
            <person name="Shen B."/>
        </authorList>
    </citation>
    <scope>NUCLEOTIDE SEQUENCE [LARGE SCALE GENOMIC DNA]</scope>
    <source>
        <strain evidence="2 3">NPDC020594</strain>
    </source>
</reference>
<dbReference type="Proteomes" id="UP001551011">
    <property type="component" value="Unassembled WGS sequence"/>
</dbReference>
<evidence type="ECO:0000313" key="3">
    <source>
        <dbReference type="Proteomes" id="UP001551011"/>
    </source>
</evidence>
<organism evidence="2 3">
    <name type="scientific">Streptomyces flaveolus</name>
    <dbReference type="NCBI Taxonomy" id="67297"/>
    <lineage>
        <taxon>Bacteria</taxon>
        <taxon>Bacillati</taxon>
        <taxon>Actinomycetota</taxon>
        <taxon>Actinomycetes</taxon>
        <taxon>Kitasatosporales</taxon>
        <taxon>Streptomycetaceae</taxon>
        <taxon>Streptomyces</taxon>
    </lineage>
</organism>
<evidence type="ECO:0000259" key="1">
    <source>
        <dbReference type="Pfam" id="PF04149"/>
    </source>
</evidence>
<evidence type="ECO:0000313" key="2">
    <source>
        <dbReference type="EMBL" id="MEU5707072.1"/>
    </source>
</evidence>